<accession>A0AAV8EL57</accession>
<dbReference type="InterPro" id="IPR044810">
    <property type="entry name" value="WRKY_plant"/>
</dbReference>
<dbReference type="AlphaFoldDB" id="A0AAV8EL57"/>
<evidence type="ECO:0000313" key="7">
    <source>
        <dbReference type="EMBL" id="KAJ4780024.1"/>
    </source>
</evidence>
<reference evidence="7" key="1">
    <citation type="submission" date="2022-08" db="EMBL/GenBank/DDBJ databases">
        <authorList>
            <person name="Marques A."/>
        </authorList>
    </citation>
    <scope>NUCLEOTIDE SEQUENCE</scope>
    <source>
        <strain evidence="7">RhyPub2mFocal</strain>
        <tissue evidence="7">Leaves</tissue>
    </source>
</reference>
<dbReference type="PROSITE" id="PS50811">
    <property type="entry name" value="WRKY"/>
    <property type="match status" value="1"/>
</dbReference>
<comment type="subcellular location">
    <subcellularLocation>
        <location evidence="1">Nucleus</location>
    </subcellularLocation>
</comment>
<protein>
    <recommendedName>
        <fullName evidence="6">WRKY domain-containing protein</fullName>
    </recommendedName>
</protein>
<dbReference type="EMBL" id="JAMFTS010000003">
    <property type="protein sequence ID" value="KAJ4780024.1"/>
    <property type="molecule type" value="Genomic_DNA"/>
</dbReference>
<organism evidence="7 8">
    <name type="scientific">Rhynchospora pubera</name>
    <dbReference type="NCBI Taxonomy" id="906938"/>
    <lineage>
        <taxon>Eukaryota</taxon>
        <taxon>Viridiplantae</taxon>
        <taxon>Streptophyta</taxon>
        <taxon>Embryophyta</taxon>
        <taxon>Tracheophyta</taxon>
        <taxon>Spermatophyta</taxon>
        <taxon>Magnoliopsida</taxon>
        <taxon>Liliopsida</taxon>
        <taxon>Poales</taxon>
        <taxon>Cyperaceae</taxon>
        <taxon>Cyperoideae</taxon>
        <taxon>Rhynchosporeae</taxon>
        <taxon>Rhynchospora</taxon>
    </lineage>
</organism>
<keyword evidence="8" id="KW-1185">Reference proteome</keyword>
<evidence type="ECO:0000256" key="1">
    <source>
        <dbReference type="ARBA" id="ARBA00004123"/>
    </source>
</evidence>
<evidence type="ECO:0000313" key="8">
    <source>
        <dbReference type="Proteomes" id="UP001140206"/>
    </source>
</evidence>
<keyword evidence="4" id="KW-0804">Transcription</keyword>
<dbReference type="Pfam" id="PF03106">
    <property type="entry name" value="WRKY"/>
    <property type="match status" value="1"/>
</dbReference>
<evidence type="ECO:0000256" key="2">
    <source>
        <dbReference type="ARBA" id="ARBA00023015"/>
    </source>
</evidence>
<dbReference type="GO" id="GO:0005634">
    <property type="term" value="C:nucleus"/>
    <property type="evidence" value="ECO:0007669"/>
    <property type="project" value="UniProtKB-SubCell"/>
</dbReference>
<dbReference type="SUPFAM" id="SSF118290">
    <property type="entry name" value="WRKY DNA-binding domain"/>
    <property type="match status" value="1"/>
</dbReference>
<comment type="caution">
    <text evidence="7">The sequence shown here is derived from an EMBL/GenBank/DDBJ whole genome shotgun (WGS) entry which is preliminary data.</text>
</comment>
<dbReference type="PANTHER" id="PTHR31282">
    <property type="entry name" value="WRKY TRANSCRIPTION FACTOR 21-RELATED"/>
    <property type="match status" value="1"/>
</dbReference>
<dbReference type="SMART" id="SM00774">
    <property type="entry name" value="WRKY"/>
    <property type="match status" value="1"/>
</dbReference>
<name>A0AAV8EL57_9POAL</name>
<dbReference type="GO" id="GO:0003700">
    <property type="term" value="F:DNA-binding transcription factor activity"/>
    <property type="evidence" value="ECO:0007669"/>
    <property type="project" value="InterPro"/>
</dbReference>
<gene>
    <name evidence="7" type="ORF">LUZ62_064281</name>
</gene>
<proteinExistence type="predicted"/>
<dbReference type="InterPro" id="IPR003657">
    <property type="entry name" value="WRKY_dom"/>
</dbReference>
<evidence type="ECO:0000259" key="6">
    <source>
        <dbReference type="PROSITE" id="PS50811"/>
    </source>
</evidence>
<dbReference type="InterPro" id="IPR036576">
    <property type="entry name" value="WRKY_dom_sf"/>
</dbReference>
<sequence>MPSSSLQNNWKLDLNKKINKQPIAIFLCLYMGNSKLGTAAAISEVGRGYDIIKQLQGLLQLKSRKGQDEVQMQELARPLFREGLQALNHALSILNSSVSKVEVKSEIVVIESASPVHSNNGSMVSYASDQRIENGRGKRRRVGENSWITNTTMPCDDGYQWRKYGDKKLTGSNFSRSYFRCTYKEEQGCQAKKVVQQTSDKLDMPLFQVTYTNKHTCNSQNTRSPSPTQQKSTFCSIKQDNSINQKSHLQECLPSRPLQLNQGSCFGDINLRQIISSTSMNEINCEWDLDSLLRDFVDFASYDCPL</sequence>
<dbReference type="Gene3D" id="2.20.25.80">
    <property type="entry name" value="WRKY domain"/>
    <property type="match status" value="1"/>
</dbReference>
<keyword evidence="5" id="KW-0539">Nucleus</keyword>
<evidence type="ECO:0000256" key="4">
    <source>
        <dbReference type="ARBA" id="ARBA00023163"/>
    </source>
</evidence>
<dbReference type="GO" id="GO:0043565">
    <property type="term" value="F:sequence-specific DNA binding"/>
    <property type="evidence" value="ECO:0007669"/>
    <property type="project" value="InterPro"/>
</dbReference>
<feature type="domain" description="WRKY" evidence="6">
    <location>
        <begin position="156"/>
        <end position="220"/>
    </location>
</feature>
<keyword evidence="2" id="KW-0805">Transcription regulation</keyword>
<dbReference type="Proteomes" id="UP001140206">
    <property type="component" value="Chromosome 3"/>
</dbReference>
<evidence type="ECO:0000256" key="5">
    <source>
        <dbReference type="ARBA" id="ARBA00023242"/>
    </source>
</evidence>
<keyword evidence="3" id="KW-0238">DNA-binding</keyword>
<evidence type="ECO:0000256" key="3">
    <source>
        <dbReference type="ARBA" id="ARBA00023125"/>
    </source>
</evidence>